<sequence length="77" mass="8918">MAVLYQVVPLDGEIWTFVASLDAENQRMTFDVTRNNEAVRFLNEIPTVIHVEYGTFVGRVQKWEQGGKLHESLRHDD</sequence>
<organism evidence="1">
    <name type="scientific">Pseudomonas phage HRDY3</name>
    <dbReference type="NCBI Taxonomy" id="3236930"/>
    <lineage>
        <taxon>Viruses</taxon>
    </lineage>
</organism>
<dbReference type="EMBL" id="PQ015379">
    <property type="protein sequence ID" value="XDJ15124.1"/>
    <property type="molecule type" value="Genomic_DNA"/>
</dbReference>
<accession>A0AB39CE33</accession>
<reference evidence="1" key="1">
    <citation type="submission" date="2024-07" db="EMBL/GenBank/DDBJ databases">
        <authorList>
            <person name="Bringhurst R.M."/>
            <person name="Homer T.E."/>
        </authorList>
    </citation>
    <scope>NUCLEOTIDE SEQUENCE</scope>
</reference>
<name>A0AB39CE33_9VIRU</name>
<evidence type="ECO:0000313" key="1">
    <source>
        <dbReference type="EMBL" id="XDJ15124.1"/>
    </source>
</evidence>
<protein>
    <submittedName>
        <fullName evidence="1">Uncharacterized protein</fullName>
    </submittedName>
</protein>
<proteinExistence type="predicted"/>